<dbReference type="Pfam" id="PF00566">
    <property type="entry name" value="RabGAP-TBC"/>
    <property type="match status" value="1"/>
</dbReference>
<dbReference type="SMART" id="SM00164">
    <property type="entry name" value="TBC"/>
    <property type="match status" value="1"/>
</dbReference>
<reference evidence="4" key="1">
    <citation type="submission" date="2014-05" db="EMBL/GenBank/DDBJ databases">
        <title>The transcriptome of the halophilic microalga Tetraselmis sp. GSL018 isolated from the Great Salt Lake, Utah.</title>
        <authorList>
            <person name="Jinkerson R.E."/>
            <person name="D'Adamo S."/>
            <person name="Posewitz M.C."/>
        </authorList>
    </citation>
    <scope>NUCLEOTIDE SEQUENCE</scope>
    <source>
        <strain evidence="4">GSL018</strain>
    </source>
</reference>
<dbReference type="InterPro" id="IPR035969">
    <property type="entry name" value="Rab-GAP_TBC_sf"/>
</dbReference>
<dbReference type="SUPFAM" id="SSF47923">
    <property type="entry name" value="Ypt/Rab-GAP domain of gyp1p"/>
    <property type="match status" value="2"/>
</dbReference>
<protein>
    <submittedName>
        <fullName evidence="4">Tbc1 domain family member 20-like isoform x1</fullName>
    </submittedName>
</protein>
<dbReference type="InterPro" id="IPR000195">
    <property type="entry name" value="Rab-GAP-TBC_dom"/>
</dbReference>
<organism evidence="4">
    <name type="scientific">Tetraselmis sp. GSL018</name>
    <dbReference type="NCBI Taxonomy" id="582737"/>
    <lineage>
        <taxon>Eukaryota</taxon>
        <taxon>Viridiplantae</taxon>
        <taxon>Chlorophyta</taxon>
        <taxon>core chlorophytes</taxon>
        <taxon>Chlorodendrophyceae</taxon>
        <taxon>Chlorodendrales</taxon>
        <taxon>Chlorodendraceae</taxon>
        <taxon>Tetraselmis</taxon>
    </lineage>
</organism>
<proteinExistence type="predicted"/>
<evidence type="ECO:0000256" key="2">
    <source>
        <dbReference type="SAM" id="MobiDB-lite"/>
    </source>
</evidence>
<dbReference type="EMBL" id="GBEZ01016107">
    <property type="protein sequence ID" value="JAC70115.1"/>
    <property type="molecule type" value="Transcribed_RNA"/>
</dbReference>
<keyword evidence="1" id="KW-0343">GTPase activation</keyword>
<dbReference type="InterPro" id="IPR045913">
    <property type="entry name" value="TBC20/Gyp8-like"/>
</dbReference>
<feature type="compositionally biased region" description="Basic residues" evidence="2">
    <location>
        <begin position="1"/>
        <end position="18"/>
    </location>
</feature>
<evidence type="ECO:0000313" key="4">
    <source>
        <dbReference type="EMBL" id="JAC70115.1"/>
    </source>
</evidence>
<dbReference type="PROSITE" id="PS50086">
    <property type="entry name" value="TBC_RABGAP"/>
    <property type="match status" value="1"/>
</dbReference>
<name>A0A061RHK5_9CHLO</name>
<sequence>MPGKRKQRRRRARRKRKLGPGAESSTTVHPEVVTDISFEEQENARFIQSLLALEKVTVDELRREVAARGLATTEIRRKVWPRLLGISSTGDSAMCLQSESKRERHRDSAVVEADVQRSLWHLTEGWGDAERGECRAALKRLLNTVICAHEGTYYYQGLHDIASVLLLTLGEELSLAALGKLTRTHLFDFTRPTLEPVKDILSLLYPLLRMHDRELHAFLLGCEDRHNVEMGLYGPRAGRRERQRLRQPPYFAIAWVITWFSHGAEALPAACRLFDLFLSAHPLMPIYAAAACLGLGREAILACDGSDFPALHGALRGLDAAAARSPEEVARAALQLFERHPPSVVRRAALAQGAELRSAASVWAPDDAHLTDPEDSTAARTLSPADWLAVIGGALRSEALPRLRSTAAVASVLGFTALSLYTAYTAHRR</sequence>
<evidence type="ECO:0000256" key="1">
    <source>
        <dbReference type="ARBA" id="ARBA00022468"/>
    </source>
</evidence>
<evidence type="ECO:0000259" key="3">
    <source>
        <dbReference type="PROSITE" id="PS50086"/>
    </source>
</evidence>
<feature type="domain" description="Rab-GAP TBC" evidence="3">
    <location>
        <begin position="70"/>
        <end position="281"/>
    </location>
</feature>
<dbReference type="Gene3D" id="1.10.8.1310">
    <property type="match status" value="1"/>
</dbReference>
<dbReference type="PANTHER" id="PTHR20913:SF7">
    <property type="entry name" value="RE60063P"/>
    <property type="match status" value="1"/>
</dbReference>
<dbReference type="GO" id="GO:0005789">
    <property type="term" value="C:endoplasmic reticulum membrane"/>
    <property type="evidence" value="ECO:0007669"/>
    <property type="project" value="TreeGrafter"/>
</dbReference>
<accession>A0A061RHK5</accession>
<feature type="region of interest" description="Disordered" evidence="2">
    <location>
        <begin position="1"/>
        <end position="29"/>
    </location>
</feature>
<dbReference type="GO" id="GO:0005096">
    <property type="term" value="F:GTPase activator activity"/>
    <property type="evidence" value="ECO:0007669"/>
    <property type="project" value="UniProtKB-KW"/>
</dbReference>
<dbReference type="PANTHER" id="PTHR20913">
    <property type="entry name" value="TBC1 DOMAIN FAMILY MEMBER 20/GTPASE"/>
    <property type="match status" value="1"/>
</dbReference>
<dbReference type="Gene3D" id="1.10.472.80">
    <property type="entry name" value="Ypt/Rab-GAP domain of gyp1p, domain 3"/>
    <property type="match status" value="1"/>
</dbReference>
<gene>
    <name evidence="4" type="ORF">TSPGSL018_4850</name>
</gene>
<dbReference type="AlphaFoldDB" id="A0A061RHK5"/>
<dbReference type="GO" id="GO:0006888">
    <property type="term" value="P:endoplasmic reticulum to Golgi vesicle-mediated transport"/>
    <property type="evidence" value="ECO:0007669"/>
    <property type="project" value="TreeGrafter"/>
</dbReference>